<accession>A0AA47JN83</accession>
<evidence type="ECO:0000259" key="1">
    <source>
        <dbReference type="Pfam" id="PF13700"/>
    </source>
</evidence>
<organism evidence="2 3">
    <name type="scientific">Vibrio parahaemolyticus</name>
    <dbReference type="NCBI Taxonomy" id="670"/>
    <lineage>
        <taxon>Bacteria</taxon>
        <taxon>Pseudomonadati</taxon>
        <taxon>Pseudomonadota</taxon>
        <taxon>Gammaproteobacteria</taxon>
        <taxon>Vibrionales</taxon>
        <taxon>Vibrionaceae</taxon>
        <taxon>Vibrio</taxon>
    </lineage>
</organism>
<geneLocation type="plasmid" evidence="2 3">
    <name>pHLC</name>
</geneLocation>
<dbReference type="Pfam" id="PF13700">
    <property type="entry name" value="DUF4158"/>
    <property type="match status" value="1"/>
</dbReference>
<protein>
    <submittedName>
        <fullName evidence="2">DUF4158 domain-containing protein</fullName>
    </submittedName>
</protein>
<evidence type="ECO:0000313" key="3">
    <source>
        <dbReference type="Proteomes" id="UP001156560"/>
    </source>
</evidence>
<dbReference type="AlphaFoldDB" id="A0AA47JN83"/>
<reference evidence="2" key="1">
    <citation type="submission" date="2022-12" db="EMBL/GenBank/DDBJ databases">
        <title>Vibrio parahaemolyticus become highly virulent by producing novel Tc toxins.</title>
        <authorList>
            <person name="Yang F."/>
            <person name="You Y."/>
            <person name="Lai Q."/>
            <person name="Xu L."/>
            <person name="Li F."/>
        </authorList>
    </citation>
    <scope>NUCLEOTIDE SEQUENCE</scope>
    <source>
        <strain evidence="2">Vp-HL-202005</strain>
        <plasmid evidence="2">pHLC</plasmid>
    </source>
</reference>
<evidence type="ECO:0000313" key="2">
    <source>
        <dbReference type="EMBL" id="WAT93906.1"/>
    </source>
</evidence>
<keyword evidence="2" id="KW-0614">Plasmid</keyword>
<dbReference type="EMBL" id="CP114198">
    <property type="protein sequence ID" value="WAT93906.1"/>
    <property type="molecule type" value="Genomic_DNA"/>
</dbReference>
<name>A0AA47JN83_VIBPH</name>
<sequence length="180" mass="21272">MLEQKVSILMKHYWESNELTECWSLNFEELALLKSKPPKNHLPFCFQLKFYQHLGRFPQSYDEIAEAPLKYLKEQLDEFEIEEYDWKGRTAKRHRAEILKYLDIRKSTTKNAAEAYQIASKPNLKPMLWTNTAKAKQFKLFRYSSEDYLRGYQAMSKGALTAEALADGYTLKTIRQELSK</sequence>
<gene>
    <name evidence="2" type="ORF">O1Q84_27400</name>
</gene>
<feature type="domain" description="DUF4158" evidence="1">
    <location>
        <begin position="13"/>
        <end position="119"/>
    </location>
</feature>
<dbReference type="RefSeq" id="WP_159408201.1">
    <property type="nucleotide sequence ID" value="NZ_CP034292.1"/>
</dbReference>
<dbReference type="Proteomes" id="UP001156560">
    <property type="component" value="Plasmid pHLC"/>
</dbReference>
<dbReference type="InterPro" id="IPR025296">
    <property type="entry name" value="DUF4158"/>
</dbReference>
<proteinExistence type="predicted"/>